<dbReference type="SMART" id="SM01190">
    <property type="entry name" value="EMP24_GP25L"/>
    <property type="match status" value="1"/>
</dbReference>
<dbReference type="GeneTree" id="ENSGT00550000074954"/>
<dbReference type="Ensembl" id="ENSTRUT00000047004.3">
    <property type="protein sequence ID" value="ENSTRUP00000046846.3"/>
    <property type="gene ID" value="ENSTRUG00000018311.3"/>
</dbReference>
<name>H2VCA3_TAKRU</name>
<evidence type="ECO:0000256" key="7">
    <source>
        <dbReference type="ARBA" id="ARBA00023136"/>
    </source>
</evidence>
<evidence type="ECO:0000256" key="4">
    <source>
        <dbReference type="ARBA" id="ARBA00022729"/>
    </source>
</evidence>
<evidence type="ECO:0000256" key="6">
    <source>
        <dbReference type="ARBA" id="ARBA00022989"/>
    </source>
</evidence>
<evidence type="ECO:0000313" key="11">
    <source>
        <dbReference type="Ensembl" id="ENSTRUP00000046846.3"/>
    </source>
</evidence>
<protein>
    <submittedName>
        <fullName evidence="11">Transmembrane p24 trafficking protein 10</fullName>
    </submittedName>
</protein>
<reference evidence="11" key="2">
    <citation type="submission" date="2025-08" db="UniProtKB">
        <authorList>
            <consortium name="Ensembl"/>
        </authorList>
    </citation>
    <scope>IDENTIFICATION</scope>
</reference>
<keyword evidence="12" id="KW-1185">Reference proteome</keyword>
<dbReference type="STRING" id="31033.ENSTRUP00000046846"/>
<feature type="domain" description="GOLD" evidence="10">
    <location>
        <begin position="37"/>
        <end position="123"/>
    </location>
</feature>
<comment type="similarity">
    <text evidence="2 8">Belongs to the EMP24/GP25L family.</text>
</comment>
<dbReference type="GO" id="GO:0005789">
    <property type="term" value="C:endoplasmic reticulum membrane"/>
    <property type="evidence" value="ECO:0007669"/>
    <property type="project" value="UniProtKB-SubCell"/>
</dbReference>
<evidence type="ECO:0000256" key="1">
    <source>
        <dbReference type="ARBA" id="ARBA00004115"/>
    </source>
</evidence>
<keyword evidence="4" id="KW-0732">Signal</keyword>
<evidence type="ECO:0000313" key="12">
    <source>
        <dbReference type="Proteomes" id="UP000005226"/>
    </source>
</evidence>
<dbReference type="Proteomes" id="UP000005226">
    <property type="component" value="Chromosome 2"/>
</dbReference>
<dbReference type="OMA" id="RVLFINI"/>
<evidence type="ECO:0000256" key="2">
    <source>
        <dbReference type="ARBA" id="ARBA00007104"/>
    </source>
</evidence>
<evidence type="ECO:0000256" key="5">
    <source>
        <dbReference type="ARBA" id="ARBA00022824"/>
    </source>
</evidence>
<dbReference type="PANTHER" id="PTHR22811">
    <property type="entry name" value="TRANSMEMBRANE EMP24 DOMAIN-CONTAINING PROTEIN"/>
    <property type="match status" value="1"/>
</dbReference>
<dbReference type="AlphaFoldDB" id="H2VCA3"/>
<keyword evidence="6 9" id="KW-1133">Transmembrane helix</keyword>
<reference evidence="11" key="3">
    <citation type="submission" date="2025-09" db="UniProtKB">
        <authorList>
            <consortium name="Ensembl"/>
        </authorList>
    </citation>
    <scope>IDENTIFICATION</scope>
</reference>
<dbReference type="Pfam" id="PF01105">
    <property type="entry name" value="EMP24_GP25L"/>
    <property type="match status" value="1"/>
</dbReference>
<organism evidence="11 12">
    <name type="scientific">Takifugu rubripes</name>
    <name type="common">Japanese pufferfish</name>
    <name type="synonym">Fugu rubripes</name>
    <dbReference type="NCBI Taxonomy" id="31033"/>
    <lineage>
        <taxon>Eukaryota</taxon>
        <taxon>Metazoa</taxon>
        <taxon>Chordata</taxon>
        <taxon>Craniata</taxon>
        <taxon>Vertebrata</taxon>
        <taxon>Euteleostomi</taxon>
        <taxon>Actinopterygii</taxon>
        <taxon>Neopterygii</taxon>
        <taxon>Teleostei</taxon>
        <taxon>Neoteleostei</taxon>
        <taxon>Acanthomorphata</taxon>
        <taxon>Eupercaria</taxon>
        <taxon>Tetraodontiformes</taxon>
        <taxon>Tetradontoidea</taxon>
        <taxon>Tetraodontidae</taxon>
        <taxon>Takifugu</taxon>
    </lineage>
</organism>
<dbReference type="PROSITE" id="PS50866">
    <property type="entry name" value="GOLD"/>
    <property type="match status" value="1"/>
</dbReference>
<evidence type="ECO:0000256" key="9">
    <source>
        <dbReference type="SAM" id="Phobius"/>
    </source>
</evidence>
<keyword evidence="3 8" id="KW-0812">Transmembrane</keyword>
<keyword evidence="5" id="KW-0256">Endoplasmic reticulum</keyword>
<feature type="transmembrane region" description="Helical" evidence="9">
    <location>
        <begin position="12"/>
        <end position="32"/>
    </location>
</feature>
<evidence type="ECO:0000256" key="3">
    <source>
        <dbReference type="ARBA" id="ARBA00022692"/>
    </source>
</evidence>
<gene>
    <name evidence="11" type="primary">LOC101068060</name>
</gene>
<reference evidence="11 12" key="1">
    <citation type="journal article" date="2011" name="Genome Biol. Evol.">
        <title>Integration of the genetic map and genome assembly of fugu facilitates insights into distinct features of genome evolution in teleosts and mammals.</title>
        <authorList>
            <person name="Kai W."/>
            <person name="Kikuchi K."/>
            <person name="Tohari S."/>
            <person name="Chew A.K."/>
            <person name="Tay A."/>
            <person name="Fujiwara A."/>
            <person name="Hosoya S."/>
            <person name="Suetake H."/>
            <person name="Naruse K."/>
            <person name="Brenner S."/>
            <person name="Suzuki Y."/>
            <person name="Venkatesh B."/>
        </authorList>
    </citation>
    <scope>NUCLEOTIDE SEQUENCE [LARGE SCALE GENOMIC DNA]</scope>
</reference>
<dbReference type="InterPro" id="IPR015720">
    <property type="entry name" value="Emp24-like"/>
</dbReference>
<evidence type="ECO:0000259" key="10">
    <source>
        <dbReference type="PROSITE" id="PS50866"/>
    </source>
</evidence>
<evidence type="ECO:0000256" key="8">
    <source>
        <dbReference type="RuleBase" id="RU003827"/>
    </source>
</evidence>
<proteinExistence type="inferred from homology"/>
<keyword evidence="7 9" id="KW-0472">Membrane</keyword>
<sequence length="214" mass="24475">MVRGEAAFMARVYALLLIPVLSDIGFAINFHLPVNSVKCLYEDTQENVLFAGEYELSDEPRTTTDLKIIDSKGFLLYIRQNATKGRFSFTTEKQDKFDLCFYSRSPMGSGKVPDQMVKLNVKSGVEAQDRKGTENWEKLTPLEAKMKEIEQLAQSIAESSVFFMKRKEEMESTNASTNSRVLFLSIISMACLSALALWQVFYLKRFFKTRKLIE</sequence>
<accession>H2VCA3</accession>
<comment type="subcellular location">
    <subcellularLocation>
        <location evidence="1">Endoplasmic reticulum membrane</location>
        <topology evidence="1">Single-pass type I membrane protein</topology>
    </subcellularLocation>
    <subcellularLocation>
        <location evidence="8">Membrane</location>
        <topology evidence="8">Single-pass type I membrane protein</topology>
    </subcellularLocation>
</comment>
<dbReference type="InterPro" id="IPR009038">
    <property type="entry name" value="GOLD_dom"/>
</dbReference>
<feature type="transmembrane region" description="Helical" evidence="9">
    <location>
        <begin position="181"/>
        <end position="203"/>
    </location>
</feature>
<dbReference type="InParanoid" id="H2VCA3"/>